<dbReference type="Proteomes" id="UP000275456">
    <property type="component" value="Unassembled WGS sequence"/>
</dbReference>
<dbReference type="OrthoDB" id="5517693at2"/>
<proteinExistence type="predicted"/>
<evidence type="ECO:0000313" key="1">
    <source>
        <dbReference type="EMBL" id="ROR66089.1"/>
    </source>
</evidence>
<gene>
    <name evidence="1" type="ORF">EDD26_1464</name>
</gene>
<name>A0A3N2ASR8_9MICO</name>
<protein>
    <submittedName>
        <fullName evidence="1">Uncharacterized protein</fullName>
    </submittedName>
</protein>
<dbReference type="EMBL" id="RKHJ01000001">
    <property type="protein sequence ID" value="ROR66089.1"/>
    <property type="molecule type" value="Genomic_DNA"/>
</dbReference>
<accession>A0A3N2ASR8</accession>
<evidence type="ECO:0000313" key="2">
    <source>
        <dbReference type="Proteomes" id="UP000275456"/>
    </source>
</evidence>
<comment type="caution">
    <text evidence="1">The sequence shown here is derived from an EMBL/GenBank/DDBJ whole genome shotgun (WGS) entry which is preliminary data.</text>
</comment>
<keyword evidence="2" id="KW-1185">Reference proteome</keyword>
<reference evidence="1 2" key="1">
    <citation type="submission" date="2018-11" db="EMBL/GenBank/DDBJ databases">
        <title>Sequencing the genomes of 1000 actinobacteria strains.</title>
        <authorList>
            <person name="Klenk H.-P."/>
        </authorList>
    </citation>
    <scope>NUCLEOTIDE SEQUENCE [LARGE SCALE GENOMIC DNA]</scope>
    <source>
        <strain evidence="1 2">DSM 9580</strain>
    </source>
</reference>
<sequence>MTLPLFDSHDGPDRRLFDDASFAQVRRGWYVERQALDALPRHRRHLLEVRAVAAARPGAIFARESALALAELPCGDPRDVFTIGSASTSGFAACVRHSHAVVSDMDVVVTDGIARCSTAYALADLARRGRQVDAVAALDWALRTRVVERDEVADALARQGPRGRRRAAWVLAFADPLAESVGESWSRVLMHRMGAPTPELQPRVATSIGDRFPDFRWERPGMRPLAGESDGAQKYGVLADANGIQPVDAVIAEKRREDAIRETHDMVRWMWDALLNPARLAAKLALAHLPVRTPLLPGW</sequence>
<dbReference type="RefSeq" id="WP_148058719.1">
    <property type="nucleotide sequence ID" value="NZ_RKHJ01000001.1"/>
</dbReference>
<organism evidence="1 2">
    <name type="scientific">Agrococcus jenensis</name>
    <dbReference type="NCBI Taxonomy" id="46353"/>
    <lineage>
        <taxon>Bacteria</taxon>
        <taxon>Bacillati</taxon>
        <taxon>Actinomycetota</taxon>
        <taxon>Actinomycetes</taxon>
        <taxon>Micrococcales</taxon>
        <taxon>Microbacteriaceae</taxon>
        <taxon>Agrococcus</taxon>
    </lineage>
</organism>
<dbReference type="AlphaFoldDB" id="A0A3N2ASR8"/>